<evidence type="ECO:0000313" key="3">
    <source>
        <dbReference type="Proteomes" id="UP000050482"/>
    </source>
</evidence>
<dbReference type="InterPro" id="IPR000182">
    <property type="entry name" value="GNAT_dom"/>
</dbReference>
<proteinExistence type="predicted"/>
<reference evidence="2 3" key="1">
    <citation type="submission" date="2015-09" db="EMBL/GenBank/DDBJ databases">
        <title>Draft genome sequence of Alicyclobacillus ferrooxydans DSM 22381.</title>
        <authorList>
            <person name="Hemp J."/>
        </authorList>
    </citation>
    <scope>NUCLEOTIDE SEQUENCE [LARGE SCALE GENOMIC DNA]</scope>
    <source>
        <strain evidence="2 3">TC-34</strain>
    </source>
</reference>
<name>A0A0P9CAD4_9BACL</name>
<evidence type="ECO:0000313" key="2">
    <source>
        <dbReference type="EMBL" id="KPV42323.1"/>
    </source>
</evidence>
<dbReference type="InterPro" id="IPR051531">
    <property type="entry name" value="N-acetyltransferase"/>
</dbReference>
<keyword evidence="3" id="KW-1185">Reference proteome</keyword>
<evidence type="ECO:0000259" key="1">
    <source>
        <dbReference type="PROSITE" id="PS51186"/>
    </source>
</evidence>
<sequence length="179" mass="20786">MDLVTNRLILREFQVEDIEAVHAYASDPEVCRYSDWGPNTNEDTRKFMEDTLVERLRHPRNQFALGIVIKDSNELIGACSLTRTEPLQGEIGYSLNRNYWGYGFATEAAQAMLRFAFKELNLHRVYATCRPSNIGSSRVLEKVGMTREGHLREHRFFKGQWHDSFLYAILHSELKTDDN</sequence>
<accession>A0A0P9CAD4</accession>
<organism evidence="2 3">
    <name type="scientific">Alicyclobacillus ferrooxydans</name>
    <dbReference type="NCBI Taxonomy" id="471514"/>
    <lineage>
        <taxon>Bacteria</taxon>
        <taxon>Bacillati</taxon>
        <taxon>Bacillota</taxon>
        <taxon>Bacilli</taxon>
        <taxon>Bacillales</taxon>
        <taxon>Alicyclobacillaceae</taxon>
        <taxon>Alicyclobacillus</taxon>
    </lineage>
</organism>
<feature type="domain" description="N-acetyltransferase" evidence="1">
    <location>
        <begin position="8"/>
        <end position="172"/>
    </location>
</feature>
<keyword evidence="2" id="KW-0808">Transferase</keyword>
<dbReference type="PROSITE" id="PS51186">
    <property type="entry name" value="GNAT"/>
    <property type="match status" value="1"/>
</dbReference>
<dbReference type="Pfam" id="PF13302">
    <property type="entry name" value="Acetyltransf_3"/>
    <property type="match status" value="1"/>
</dbReference>
<comment type="caution">
    <text evidence="2">The sequence shown here is derived from an EMBL/GenBank/DDBJ whole genome shotgun (WGS) entry which is preliminary data.</text>
</comment>
<dbReference type="STRING" id="471514.AN477_18690"/>
<dbReference type="Proteomes" id="UP000050482">
    <property type="component" value="Unassembled WGS sequence"/>
</dbReference>
<dbReference type="PATRIC" id="fig|471514.4.peg.4666"/>
<dbReference type="GO" id="GO:0016747">
    <property type="term" value="F:acyltransferase activity, transferring groups other than amino-acyl groups"/>
    <property type="evidence" value="ECO:0007669"/>
    <property type="project" value="InterPro"/>
</dbReference>
<dbReference type="RefSeq" id="WP_054970693.1">
    <property type="nucleotide sequence ID" value="NZ_LJCO01000079.1"/>
</dbReference>
<dbReference type="PANTHER" id="PTHR43792">
    <property type="entry name" value="GNAT FAMILY, PUTATIVE (AFU_ORTHOLOGUE AFUA_3G00765)-RELATED-RELATED"/>
    <property type="match status" value="1"/>
</dbReference>
<dbReference type="Gene3D" id="3.40.630.30">
    <property type="match status" value="1"/>
</dbReference>
<gene>
    <name evidence="2" type="ORF">AN477_18690</name>
</gene>
<dbReference type="SUPFAM" id="SSF55729">
    <property type="entry name" value="Acyl-CoA N-acyltransferases (Nat)"/>
    <property type="match status" value="1"/>
</dbReference>
<dbReference type="AlphaFoldDB" id="A0A0P9CAD4"/>
<protein>
    <submittedName>
        <fullName evidence="2">GCN5 family acetyltransferase</fullName>
    </submittedName>
</protein>
<dbReference type="OrthoDB" id="9795206at2"/>
<dbReference type="InterPro" id="IPR016181">
    <property type="entry name" value="Acyl_CoA_acyltransferase"/>
</dbReference>
<dbReference type="EMBL" id="LJCO01000079">
    <property type="protein sequence ID" value="KPV42323.1"/>
    <property type="molecule type" value="Genomic_DNA"/>
</dbReference>